<name>A0A5N5U8N5_9EURY</name>
<keyword evidence="3" id="KW-1185">Reference proteome</keyword>
<protein>
    <submittedName>
        <fullName evidence="2">Uncharacterized protein</fullName>
    </submittedName>
</protein>
<reference evidence="2 3" key="1">
    <citation type="submission" date="2019-10" db="EMBL/GenBank/DDBJ databases">
        <title>Unraveling microbial dark matter from salterns through culturing: the case of the genus Halosegnis.</title>
        <authorList>
            <person name="Duran-Viseras A."/>
            <person name="Andrei A.-S."/>
            <person name="Vera-Gargallo B."/>
            <person name="Ghai R."/>
            <person name="Sanchez-Porro C."/>
            <person name="Ventosa A."/>
        </authorList>
    </citation>
    <scope>NUCLEOTIDE SEQUENCE [LARGE SCALE GENOMIC DNA]</scope>
    <source>
        <strain evidence="2 3">F18-79</strain>
    </source>
</reference>
<dbReference type="Proteomes" id="UP000326865">
    <property type="component" value="Unassembled WGS sequence"/>
</dbReference>
<feature type="compositionally biased region" description="Acidic residues" evidence="1">
    <location>
        <begin position="202"/>
        <end position="211"/>
    </location>
</feature>
<dbReference type="EMBL" id="QKKZ01000002">
    <property type="protein sequence ID" value="KAB7514985.1"/>
    <property type="molecule type" value="Genomic_DNA"/>
</dbReference>
<proteinExistence type="predicted"/>
<feature type="compositionally biased region" description="Basic and acidic residues" evidence="1">
    <location>
        <begin position="1"/>
        <end position="22"/>
    </location>
</feature>
<organism evidence="2 3">
    <name type="scientific">Halosegnis rubeus</name>
    <dbReference type="NCBI Taxonomy" id="2212850"/>
    <lineage>
        <taxon>Archaea</taxon>
        <taxon>Methanobacteriati</taxon>
        <taxon>Methanobacteriota</taxon>
        <taxon>Stenosarchaea group</taxon>
        <taxon>Halobacteria</taxon>
        <taxon>Halobacteriales</taxon>
        <taxon>Natronomonadaceae</taxon>
        <taxon>Halosegnis</taxon>
    </lineage>
</organism>
<feature type="region of interest" description="Disordered" evidence="1">
    <location>
        <begin position="183"/>
        <end position="218"/>
    </location>
</feature>
<sequence length="218" mass="23223">MADSRLTRLTDRVRDQFSDRSTPESTPEPGATVEPFAAPVPPEAVERARETAVYDETADGEPSLVRLLDGLHRWTQRNRAALGRWLTAATAADGTLVTPVYVNDELVTVVFPAERWRELKPTLNVTDEQLAAMVRAHRAAADCRDLGAAAGVVSLLSVELPGAAVGDILAAADHDDTVIEVLPDTSASTSPDDPVDSSPPTDDGESLEELLGDGPFGE</sequence>
<dbReference type="RefSeq" id="WP_152134062.1">
    <property type="nucleotide sequence ID" value="NZ_QKKZ01000002.1"/>
</dbReference>
<dbReference type="AlphaFoldDB" id="A0A5N5U8N5"/>
<comment type="caution">
    <text evidence="2">The sequence shown here is derived from an EMBL/GenBank/DDBJ whole genome shotgun (WGS) entry which is preliminary data.</text>
</comment>
<gene>
    <name evidence="2" type="ORF">DM867_07760</name>
</gene>
<evidence type="ECO:0000256" key="1">
    <source>
        <dbReference type="SAM" id="MobiDB-lite"/>
    </source>
</evidence>
<evidence type="ECO:0000313" key="3">
    <source>
        <dbReference type="Proteomes" id="UP000326865"/>
    </source>
</evidence>
<feature type="compositionally biased region" description="Low complexity" evidence="1">
    <location>
        <begin position="183"/>
        <end position="201"/>
    </location>
</feature>
<accession>A0A5N5U8N5</accession>
<feature type="region of interest" description="Disordered" evidence="1">
    <location>
        <begin position="1"/>
        <end position="42"/>
    </location>
</feature>
<evidence type="ECO:0000313" key="2">
    <source>
        <dbReference type="EMBL" id="KAB7514985.1"/>
    </source>
</evidence>